<dbReference type="GO" id="GO:0031072">
    <property type="term" value="F:heat shock protein binding"/>
    <property type="evidence" value="ECO:0007669"/>
    <property type="project" value="TreeGrafter"/>
</dbReference>
<evidence type="ECO:0000259" key="9">
    <source>
        <dbReference type="SMART" id="SM01070"/>
    </source>
</evidence>
<feature type="domain" description="Cdc37 C-terminal" evidence="8">
    <location>
        <begin position="490"/>
        <end position="558"/>
    </location>
</feature>
<evidence type="ECO:0000256" key="2">
    <source>
        <dbReference type="ARBA" id="ARBA00006222"/>
    </source>
</evidence>
<dbReference type="OrthoDB" id="440202at2759"/>
<keyword evidence="12" id="KW-1185">Reference proteome</keyword>
<comment type="caution">
    <text evidence="11">The sequence shown here is derived from an EMBL/GenBank/DDBJ whole genome shotgun (WGS) entry which is preliminary data.</text>
</comment>
<dbReference type="GO" id="GO:0006457">
    <property type="term" value="P:protein folding"/>
    <property type="evidence" value="ECO:0007669"/>
    <property type="project" value="TreeGrafter"/>
</dbReference>
<evidence type="ECO:0000256" key="4">
    <source>
        <dbReference type="ARBA" id="ARBA00023186"/>
    </source>
</evidence>
<dbReference type="InterPro" id="IPR038189">
    <property type="entry name" value="Cdc37_Hsp90-bd_sf"/>
</dbReference>
<dbReference type="GO" id="GO:0050821">
    <property type="term" value="P:protein stabilization"/>
    <property type="evidence" value="ECO:0007669"/>
    <property type="project" value="TreeGrafter"/>
</dbReference>
<keyword evidence="6" id="KW-0175">Coiled coil</keyword>
<dbReference type="InterPro" id="IPR004918">
    <property type="entry name" value="Cdc37"/>
</dbReference>
<dbReference type="InterPro" id="IPR013874">
    <property type="entry name" value="Cdc37_Hsp90-bd"/>
</dbReference>
<dbReference type="GO" id="GO:0051087">
    <property type="term" value="F:protein-folding chaperone binding"/>
    <property type="evidence" value="ECO:0007669"/>
    <property type="project" value="TreeGrafter"/>
</dbReference>
<dbReference type="Pfam" id="PF03234">
    <property type="entry name" value="CDC37_N"/>
    <property type="match status" value="1"/>
</dbReference>
<dbReference type="Proteomes" id="UP000241890">
    <property type="component" value="Unassembled WGS sequence"/>
</dbReference>
<name>A0A2R5G9H2_9STRA</name>
<feature type="region of interest" description="Disordered" evidence="7">
    <location>
        <begin position="86"/>
        <end position="131"/>
    </location>
</feature>
<dbReference type="SMART" id="SM01070">
    <property type="entry name" value="CDC37_M"/>
    <property type="match status" value="1"/>
</dbReference>
<accession>A0A2R5G9H2</accession>
<dbReference type="InterPro" id="IPR013873">
    <property type="entry name" value="Cdc37_C"/>
</dbReference>
<dbReference type="SMART" id="SM01071">
    <property type="entry name" value="CDC37_N"/>
    <property type="match status" value="1"/>
</dbReference>
<reference evidence="11 12" key="1">
    <citation type="submission" date="2017-12" db="EMBL/GenBank/DDBJ databases">
        <title>Sequencing, de novo assembly and annotation of complete genome of a new Thraustochytrid species, strain FCC1311.</title>
        <authorList>
            <person name="Sedici K."/>
            <person name="Godart F."/>
            <person name="Aiese Cigliano R."/>
            <person name="Sanseverino W."/>
            <person name="Barakat M."/>
            <person name="Ortet P."/>
            <person name="Marechal E."/>
            <person name="Cagnac O."/>
            <person name="Amato A."/>
        </authorList>
    </citation>
    <scope>NUCLEOTIDE SEQUENCE [LARGE SCALE GENOMIC DNA]</scope>
</reference>
<feature type="region of interest" description="Disordered" evidence="7">
    <location>
        <begin position="542"/>
        <end position="562"/>
    </location>
</feature>
<keyword evidence="4" id="KW-0143">Chaperone</keyword>
<sequence>MAPAMKVTLKWEEGAEATHAVLKLTLPRKWREGATKQLKETFVDQYNKKHEDTKLELDEVHLVNTKGQALADADLVARVIEHGEHVRVKPGPSPTKLAAPLPAKGSDASAAKSDAKASKGANVPTPMPASGSNLVGDKAALDKARKIDFDYSKWDRLDLSDDDAEDCHPNIDKESWKRLMAQKRQDRRQKEEEKIAAFKAKIEKYKKKYEDLQGKIDGAGADDDDAAQWMVDRDDAKDSMDKYQARLDHFLATRKLTADDLCDVKDDKTTVASSADMTPLDTGLPQPAKSPAASSSASSSSSSEPSKAIVRPEAPVDEGLEYDAYIKLHRVKVDKFADLRSDEASEHFLLENPVILHKHAEGYLLLRTLDTCMRHLGEEEDRGGLSAKLKKAYAEEELAIARQHMIIQFVLALAEGKHRDPRDFVRAFFLKAGKNSTQRVDGFEQDLESFVDRIRNRAKEKRSKGEESPLAYHNRDDVVQLDDGEYEMAPLGPGGLDPNEVLGTLPRAMQEAFISQDTDKLREAVSSLTAEEAQYHMQRCVDSGLWNPGPDEVEADDEAEDN</sequence>
<dbReference type="SUPFAM" id="SSF101391">
    <property type="entry name" value="Hsp90 co-chaperone CDC37"/>
    <property type="match status" value="1"/>
</dbReference>
<dbReference type="AlphaFoldDB" id="A0A2R5G9H2"/>
<dbReference type="GO" id="GO:0051082">
    <property type="term" value="F:unfolded protein binding"/>
    <property type="evidence" value="ECO:0007669"/>
    <property type="project" value="TreeGrafter"/>
</dbReference>
<dbReference type="Gene3D" id="1.20.58.610">
    <property type="entry name" value="Cdc37, Hsp90 binding domain"/>
    <property type="match status" value="1"/>
</dbReference>
<dbReference type="InParanoid" id="A0A2R5G9H2"/>
<feature type="compositionally biased region" description="Acidic residues" evidence="7">
    <location>
        <begin position="551"/>
        <end position="562"/>
    </location>
</feature>
<dbReference type="SMART" id="SM01069">
    <property type="entry name" value="CDC37_C"/>
    <property type="match status" value="1"/>
</dbReference>
<evidence type="ECO:0000259" key="10">
    <source>
        <dbReference type="SMART" id="SM01071"/>
    </source>
</evidence>
<dbReference type="Gene3D" id="6.10.140.250">
    <property type="match status" value="1"/>
</dbReference>
<feature type="domain" description="Cdc37 Hsp90 binding" evidence="9">
    <location>
        <begin position="301"/>
        <end position="469"/>
    </location>
</feature>
<dbReference type="PANTHER" id="PTHR12800">
    <property type="entry name" value="CDC37-RELATED"/>
    <property type="match status" value="1"/>
</dbReference>
<feature type="compositionally biased region" description="Low complexity" evidence="7">
    <location>
        <begin position="287"/>
        <end position="308"/>
    </location>
</feature>
<evidence type="ECO:0000313" key="11">
    <source>
        <dbReference type="EMBL" id="GBG24324.1"/>
    </source>
</evidence>
<dbReference type="EMBL" id="BEYU01000005">
    <property type="protein sequence ID" value="GBG24324.1"/>
    <property type="molecule type" value="Genomic_DNA"/>
</dbReference>
<comment type="subcellular location">
    <subcellularLocation>
        <location evidence="1">Cytoplasm</location>
    </subcellularLocation>
</comment>
<keyword evidence="3" id="KW-0963">Cytoplasm</keyword>
<proteinExistence type="inferred from homology"/>
<evidence type="ECO:0000313" key="12">
    <source>
        <dbReference type="Proteomes" id="UP000241890"/>
    </source>
</evidence>
<dbReference type="GO" id="GO:0005737">
    <property type="term" value="C:cytoplasm"/>
    <property type="evidence" value="ECO:0007669"/>
    <property type="project" value="UniProtKB-SubCell"/>
</dbReference>
<feature type="coiled-coil region" evidence="6">
    <location>
        <begin position="173"/>
        <end position="222"/>
    </location>
</feature>
<evidence type="ECO:0000256" key="7">
    <source>
        <dbReference type="SAM" id="MobiDB-lite"/>
    </source>
</evidence>
<feature type="region of interest" description="Disordered" evidence="7">
    <location>
        <begin position="272"/>
        <end position="314"/>
    </location>
</feature>
<dbReference type="PANTHER" id="PTHR12800:SF4">
    <property type="entry name" value="HSP90 CO-CHAPERONE CDC37"/>
    <property type="match status" value="1"/>
</dbReference>
<dbReference type="GO" id="GO:0019901">
    <property type="term" value="F:protein kinase binding"/>
    <property type="evidence" value="ECO:0007669"/>
    <property type="project" value="InterPro"/>
</dbReference>
<protein>
    <recommendedName>
        <fullName evidence="5">Hsp90 chaperone protein kinase-targeting subunit</fullName>
    </recommendedName>
</protein>
<feature type="domain" description="Cdc37 N-terminal" evidence="10">
    <location>
        <begin position="150"/>
        <end position="283"/>
    </location>
</feature>
<organism evidence="11 12">
    <name type="scientific">Hondaea fermentalgiana</name>
    <dbReference type="NCBI Taxonomy" id="2315210"/>
    <lineage>
        <taxon>Eukaryota</taxon>
        <taxon>Sar</taxon>
        <taxon>Stramenopiles</taxon>
        <taxon>Bigyra</taxon>
        <taxon>Labyrinthulomycetes</taxon>
        <taxon>Thraustochytrida</taxon>
        <taxon>Thraustochytriidae</taxon>
        <taxon>Hondaea</taxon>
    </lineage>
</organism>
<comment type="similarity">
    <text evidence="2">Belongs to the CDC37 family.</text>
</comment>
<evidence type="ECO:0000259" key="8">
    <source>
        <dbReference type="SMART" id="SM01069"/>
    </source>
</evidence>
<gene>
    <name evidence="11" type="ORF">FCC1311_005422</name>
</gene>
<evidence type="ECO:0000256" key="3">
    <source>
        <dbReference type="ARBA" id="ARBA00022490"/>
    </source>
</evidence>
<feature type="compositionally biased region" description="Low complexity" evidence="7">
    <location>
        <begin position="103"/>
        <end position="112"/>
    </location>
</feature>
<evidence type="ECO:0000256" key="5">
    <source>
        <dbReference type="ARBA" id="ARBA00031396"/>
    </source>
</evidence>
<evidence type="ECO:0000256" key="6">
    <source>
        <dbReference type="SAM" id="Coils"/>
    </source>
</evidence>
<dbReference type="InterPro" id="IPR013855">
    <property type="entry name" value="Cdc37_N_dom"/>
</dbReference>
<evidence type="ECO:0000256" key="1">
    <source>
        <dbReference type="ARBA" id="ARBA00004496"/>
    </source>
</evidence>
<dbReference type="Pfam" id="PF08564">
    <property type="entry name" value="CDC37_C"/>
    <property type="match status" value="1"/>
</dbReference>